<feature type="transmembrane region" description="Helical" evidence="6">
    <location>
        <begin position="369"/>
        <end position="402"/>
    </location>
</feature>
<keyword evidence="9" id="KW-1185">Reference proteome</keyword>
<comment type="caution">
    <text evidence="8">The sequence shown here is derived from an EMBL/GenBank/DDBJ whole genome shotgun (WGS) entry which is preliminary data.</text>
</comment>
<dbReference type="Pfam" id="PF03553">
    <property type="entry name" value="Na_H_antiporter"/>
    <property type="match status" value="1"/>
</dbReference>
<keyword evidence="2" id="KW-1003">Cell membrane</keyword>
<organism evidence="8 9">
    <name type="scientific">Helicobacter cholecystus</name>
    <dbReference type="NCBI Taxonomy" id="45498"/>
    <lineage>
        <taxon>Bacteria</taxon>
        <taxon>Pseudomonadati</taxon>
        <taxon>Campylobacterota</taxon>
        <taxon>Epsilonproteobacteria</taxon>
        <taxon>Campylobacterales</taxon>
        <taxon>Helicobacteraceae</taxon>
        <taxon>Helicobacter</taxon>
    </lineage>
</organism>
<dbReference type="Proteomes" id="UP000257067">
    <property type="component" value="Unassembled WGS sequence"/>
</dbReference>
<dbReference type="GO" id="GO:0005886">
    <property type="term" value="C:plasma membrane"/>
    <property type="evidence" value="ECO:0007669"/>
    <property type="project" value="UniProtKB-SubCell"/>
</dbReference>
<proteinExistence type="predicted"/>
<feature type="transmembrane region" description="Helical" evidence="6">
    <location>
        <begin position="118"/>
        <end position="136"/>
    </location>
</feature>
<feature type="transmembrane region" description="Helical" evidence="6">
    <location>
        <begin position="292"/>
        <end position="314"/>
    </location>
</feature>
<feature type="transmembrane region" description="Helical" evidence="6">
    <location>
        <begin position="478"/>
        <end position="496"/>
    </location>
</feature>
<evidence type="ECO:0000313" key="8">
    <source>
        <dbReference type="EMBL" id="RDU69485.1"/>
    </source>
</evidence>
<feature type="transmembrane region" description="Helical" evidence="6">
    <location>
        <begin position="27"/>
        <end position="44"/>
    </location>
</feature>
<evidence type="ECO:0000256" key="1">
    <source>
        <dbReference type="ARBA" id="ARBA00004651"/>
    </source>
</evidence>
<keyword evidence="5 6" id="KW-0472">Membrane</keyword>
<feature type="domain" description="Na+/H+ antiporter NhaC-like C-terminal" evidence="7">
    <location>
        <begin position="167"/>
        <end position="471"/>
    </location>
</feature>
<evidence type="ECO:0000256" key="4">
    <source>
        <dbReference type="ARBA" id="ARBA00022989"/>
    </source>
</evidence>
<name>A0A3D8IX49_9HELI</name>
<evidence type="ECO:0000256" key="3">
    <source>
        <dbReference type="ARBA" id="ARBA00022692"/>
    </source>
</evidence>
<evidence type="ECO:0000259" key="7">
    <source>
        <dbReference type="Pfam" id="PF03553"/>
    </source>
</evidence>
<gene>
    <name evidence="8" type="ORF">CQA62_02215</name>
</gene>
<keyword evidence="4 6" id="KW-1133">Transmembrane helix</keyword>
<dbReference type="RefSeq" id="WP_104724563.1">
    <property type="nucleotide sequence ID" value="NZ_FZNE01000003.1"/>
</dbReference>
<feature type="transmembrane region" description="Helical" evidence="6">
    <location>
        <begin position="6"/>
        <end position="22"/>
    </location>
</feature>
<feature type="transmembrane region" description="Helical" evidence="6">
    <location>
        <begin position="455"/>
        <end position="472"/>
    </location>
</feature>
<dbReference type="OrthoDB" id="9762978at2"/>
<dbReference type="AlphaFoldDB" id="A0A3D8IX49"/>
<evidence type="ECO:0000256" key="6">
    <source>
        <dbReference type="SAM" id="Phobius"/>
    </source>
</evidence>
<feature type="transmembrane region" description="Helical" evidence="6">
    <location>
        <begin position="320"/>
        <end position="342"/>
    </location>
</feature>
<protein>
    <submittedName>
        <fullName evidence="8">Na+/H+ antiporter NhaC family protein</fullName>
    </submittedName>
</protein>
<dbReference type="PANTHER" id="PTHR43478:SF1">
    <property type="entry name" value="NA+_H+ ANTIPORTER NHAC-LIKE C-TERMINAL DOMAIN-CONTAINING PROTEIN"/>
    <property type="match status" value="1"/>
</dbReference>
<dbReference type="PANTHER" id="PTHR43478">
    <property type="entry name" value="NA+/H+ ANTIPORTER-RELATED"/>
    <property type="match status" value="1"/>
</dbReference>
<feature type="transmembrane region" description="Helical" evidence="6">
    <location>
        <begin position="408"/>
        <end position="426"/>
    </location>
</feature>
<reference evidence="8 9" key="1">
    <citation type="submission" date="2018-04" db="EMBL/GenBank/DDBJ databases">
        <title>Novel Campyloabacter and Helicobacter Species and Strains.</title>
        <authorList>
            <person name="Mannion A.J."/>
            <person name="Shen Z."/>
            <person name="Fox J.G."/>
        </authorList>
    </citation>
    <scope>NUCLEOTIDE SEQUENCE [LARGE SCALE GENOMIC DNA]</scope>
    <source>
        <strain evidence="8 9">ATCC 700242</strain>
    </source>
</reference>
<dbReference type="EMBL" id="NXLU01000002">
    <property type="protein sequence ID" value="RDU69485.1"/>
    <property type="molecule type" value="Genomic_DNA"/>
</dbReference>
<keyword evidence="3 6" id="KW-0812">Transmembrane</keyword>
<comment type="subcellular location">
    <subcellularLocation>
        <location evidence="1">Cell membrane</location>
        <topology evidence="1">Multi-pass membrane protein</topology>
    </subcellularLocation>
</comment>
<dbReference type="InterPro" id="IPR018461">
    <property type="entry name" value="Na/H_Antiport_NhaC-like_C"/>
</dbReference>
<evidence type="ECO:0000256" key="2">
    <source>
        <dbReference type="ARBA" id="ARBA00022475"/>
    </source>
</evidence>
<evidence type="ECO:0000313" key="9">
    <source>
        <dbReference type="Proteomes" id="UP000257067"/>
    </source>
</evidence>
<feature type="transmembrane region" description="Helical" evidence="6">
    <location>
        <begin position="250"/>
        <end position="271"/>
    </location>
</feature>
<evidence type="ECO:0000256" key="5">
    <source>
        <dbReference type="ARBA" id="ARBA00023136"/>
    </source>
</evidence>
<feature type="transmembrane region" description="Helical" evidence="6">
    <location>
        <begin position="77"/>
        <end position="106"/>
    </location>
</feature>
<sequence>MNYSDTFFSLFVPLAVIVLVLLSKRIVLSLFVGIVLGGIMMHYQEPLHIFSYVYEKISSVFYEYSPQEGLSANWGGIYVFLFLLSLGILSQVVLVCGGVAAFVEWARSRVKDTRTSEFVAFFAGIVIFIDDYFNALTVGQIAKPLSAMHQSSRERLAYIIDSTSAPICVLVPISSWGAYIIGILQSSLPKDQGNALFVLFGSIGGNFYAWFALIAVFLTILWQINLPVMRKNINVSIPQDHQGEYPPSKISLLLLPIVALIFCILFMIFYTGYKTSGSFEILTMLANCDTPFSLFCGGMIALLFSLILSHQYIAPYQYTYIVYSGVKAMLPAIVILVLAWAIGPVIKEDLKTGLYLANLAKENLSSQTLLLLPFSLFLVSAFISFSTGTSWGCFAIMIPIAIELSLQSGGNMIIAISAVLSGAVYGDHTSPMSDTTILSSIGAGCSLQSHFITQLPYAGICAFFAGGSFLIFSLTQSILISFVICAMGLIGVFWLLKVKFGGELQGV</sequence>
<feature type="transmembrane region" description="Helical" evidence="6">
    <location>
        <begin position="196"/>
        <end position="222"/>
    </location>
</feature>
<accession>A0A3D8IX49</accession>